<dbReference type="CDD" id="cd06261">
    <property type="entry name" value="TM_PBP2"/>
    <property type="match status" value="1"/>
</dbReference>
<dbReference type="PROSITE" id="PS50928">
    <property type="entry name" value="ABC_TM1"/>
    <property type="match status" value="1"/>
</dbReference>
<feature type="transmembrane region" description="Helical" evidence="7">
    <location>
        <begin position="283"/>
        <end position="305"/>
    </location>
</feature>
<dbReference type="AlphaFoldDB" id="A0A1M4XAZ2"/>
<feature type="transmembrane region" description="Helical" evidence="7">
    <location>
        <begin position="30"/>
        <end position="51"/>
    </location>
</feature>
<dbReference type="Pfam" id="PF00528">
    <property type="entry name" value="BPD_transp_1"/>
    <property type="match status" value="1"/>
</dbReference>
<feature type="transmembrane region" description="Helical" evidence="7">
    <location>
        <begin position="178"/>
        <end position="202"/>
    </location>
</feature>
<protein>
    <submittedName>
        <fullName evidence="9">Carbohydrate ABC transporter membrane protein 1, CUT1 family (TC 3.A.1.1.-)</fullName>
    </submittedName>
</protein>
<gene>
    <name evidence="9" type="ORF">SAMN02746089_00996</name>
</gene>
<organism evidence="9 10">
    <name type="scientific">Caldanaerobius fijiensis DSM 17918</name>
    <dbReference type="NCBI Taxonomy" id="1121256"/>
    <lineage>
        <taxon>Bacteria</taxon>
        <taxon>Bacillati</taxon>
        <taxon>Bacillota</taxon>
        <taxon>Clostridia</taxon>
        <taxon>Thermoanaerobacterales</taxon>
        <taxon>Thermoanaerobacteraceae</taxon>
        <taxon>Caldanaerobius</taxon>
    </lineage>
</organism>
<evidence type="ECO:0000256" key="4">
    <source>
        <dbReference type="ARBA" id="ARBA00022692"/>
    </source>
</evidence>
<dbReference type="InterPro" id="IPR000515">
    <property type="entry name" value="MetI-like"/>
</dbReference>
<evidence type="ECO:0000256" key="5">
    <source>
        <dbReference type="ARBA" id="ARBA00022989"/>
    </source>
</evidence>
<dbReference type="Gene3D" id="1.10.3720.10">
    <property type="entry name" value="MetI-like"/>
    <property type="match status" value="1"/>
</dbReference>
<keyword evidence="6 7" id="KW-0472">Membrane</keyword>
<comment type="similarity">
    <text evidence="7">Belongs to the binding-protein-dependent transport system permease family.</text>
</comment>
<keyword evidence="4 7" id="KW-0812">Transmembrane</keyword>
<name>A0A1M4XAZ2_9THEO</name>
<evidence type="ECO:0000256" key="7">
    <source>
        <dbReference type="RuleBase" id="RU363032"/>
    </source>
</evidence>
<dbReference type="Proteomes" id="UP000184088">
    <property type="component" value="Unassembled WGS sequence"/>
</dbReference>
<dbReference type="GO" id="GO:0055085">
    <property type="term" value="P:transmembrane transport"/>
    <property type="evidence" value="ECO:0007669"/>
    <property type="project" value="InterPro"/>
</dbReference>
<dbReference type="RefSeq" id="WP_073342247.1">
    <property type="nucleotide sequence ID" value="NZ_FQVH01000007.1"/>
</dbReference>
<accession>A0A1M4XAZ2</accession>
<feature type="domain" description="ABC transmembrane type-1" evidence="8">
    <location>
        <begin position="90"/>
        <end position="304"/>
    </location>
</feature>
<dbReference type="PANTHER" id="PTHR43005">
    <property type="entry name" value="BLR7065 PROTEIN"/>
    <property type="match status" value="1"/>
</dbReference>
<dbReference type="EMBL" id="FQVH01000007">
    <property type="protein sequence ID" value="SHE90352.1"/>
    <property type="molecule type" value="Genomic_DNA"/>
</dbReference>
<evidence type="ECO:0000256" key="3">
    <source>
        <dbReference type="ARBA" id="ARBA00022475"/>
    </source>
</evidence>
<evidence type="ECO:0000313" key="10">
    <source>
        <dbReference type="Proteomes" id="UP000184088"/>
    </source>
</evidence>
<evidence type="ECO:0000313" key="9">
    <source>
        <dbReference type="EMBL" id="SHE90352.1"/>
    </source>
</evidence>
<dbReference type="InterPro" id="IPR035906">
    <property type="entry name" value="MetI-like_sf"/>
</dbReference>
<proteinExistence type="inferred from homology"/>
<comment type="subcellular location">
    <subcellularLocation>
        <location evidence="1 7">Cell membrane</location>
        <topology evidence="1 7">Multi-pass membrane protein</topology>
    </subcellularLocation>
</comment>
<feature type="transmembrane region" description="Helical" evidence="7">
    <location>
        <begin position="94"/>
        <end position="115"/>
    </location>
</feature>
<keyword evidence="10" id="KW-1185">Reference proteome</keyword>
<keyword evidence="5 7" id="KW-1133">Transmembrane helix</keyword>
<dbReference type="GO" id="GO:0005886">
    <property type="term" value="C:plasma membrane"/>
    <property type="evidence" value="ECO:0007669"/>
    <property type="project" value="UniProtKB-SubCell"/>
</dbReference>
<dbReference type="SUPFAM" id="SSF161098">
    <property type="entry name" value="MetI-like"/>
    <property type="match status" value="1"/>
</dbReference>
<evidence type="ECO:0000259" key="8">
    <source>
        <dbReference type="PROSITE" id="PS50928"/>
    </source>
</evidence>
<dbReference type="PANTHER" id="PTHR43005:SF2">
    <property type="entry name" value="INTEGRAL MEMBRANE SUGAR TRANSPORT PROTEIN"/>
    <property type="match status" value="1"/>
</dbReference>
<feature type="transmembrane region" description="Helical" evidence="7">
    <location>
        <begin position="127"/>
        <end position="147"/>
    </location>
</feature>
<keyword evidence="2 7" id="KW-0813">Transport</keyword>
<evidence type="ECO:0000256" key="2">
    <source>
        <dbReference type="ARBA" id="ARBA00022448"/>
    </source>
</evidence>
<dbReference type="STRING" id="1121256.SAMN02746089_00996"/>
<sequence length="314" mass="35211">MVLKEELSTVKRAKSKSQKNRAFEINESKLGYILVAPALLCIVVIALYPVLQTFWLSLHSMQLQFANMTKFIGLSNYSALLKDTRFWAATKNTFIFTVISVFLELILGLIMAMLMNKEFKGRGIIRAAVLIPWAIPTIVSALMWKFIYNDQLGVLNDILMKLGLIHSYKSWLGTPSSAMGAAIFADVWKTAPFMALLLLAGLQNIPKELYEAGKVDGASAIRQFFSITLPLLRPTIMVALIFRTLDAFRVFDLIYVMTGGGPGNSTETLSIYAYKTMFRNLNFGMGSAMAVIIFIFVFLFAIFYIKLLDKETLS</sequence>
<dbReference type="OrthoDB" id="9774308at2"/>
<keyword evidence="3" id="KW-1003">Cell membrane</keyword>
<evidence type="ECO:0000256" key="1">
    <source>
        <dbReference type="ARBA" id="ARBA00004651"/>
    </source>
</evidence>
<reference evidence="9 10" key="1">
    <citation type="submission" date="2016-11" db="EMBL/GenBank/DDBJ databases">
        <authorList>
            <person name="Jaros S."/>
            <person name="Januszkiewicz K."/>
            <person name="Wedrychowicz H."/>
        </authorList>
    </citation>
    <scope>NUCLEOTIDE SEQUENCE [LARGE SCALE GENOMIC DNA]</scope>
    <source>
        <strain evidence="9 10">DSM 17918</strain>
    </source>
</reference>
<evidence type="ECO:0000256" key="6">
    <source>
        <dbReference type="ARBA" id="ARBA00023136"/>
    </source>
</evidence>